<organism evidence="2 3">
    <name type="scientific">Candidatus Dojkabacteria bacterium</name>
    <dbReference type="NCBI Taxonomy" id="2099670"/>
    <lineage>
        <taxon>Bacteria</taxon>
        <taxon>Candidatus Dojkabacteria</taxon>
    </lineage>
</organism>
<dbReference type="AlphaFoldDB" id="A0A955L775"/>
<reference evidence="2" key="2">
    <citation type="journal article" date="2021" name="Microbiome">
        <title>Successional dynamics and alternative stable states in a saline activated sludge microbial community over 9 years.</title>
        <authorList>
            <person name="Wang Y."/>
            <person name="Ye J."/>
            <person name="Ju F."/>
            <person name="Liu L."/>
            <person name="Boyd J.A."/>
            <person name="Deng Y."/>
            <person name="Parks D.H."/>
            <person name="Jiang X."/>
            <person name="Yin X."/>
            <person name="Woodcroft B.J."/>
            <person name="Tyson G.W."/>
            <person name="Hugenholtz P."/>
            <person name="Polz M.F."/>
            <person name="Zhang T."/>
        </authorList>
    </citation>
    <scope>NUCLEOTIDE SEQUENCE</scope>
    <source>
        <strain evidence="2">HKST-UBA11</strain>
    </source>
</reference>
<dbReference type="Proteomes" id="UP000754563">
    <property type="component" value="Unassembled WGS sequence"/>
</dbReference>
<keyword evidence="1" id="KW-1133">Transmembrane helix</keyword>
<reference evidence="2" key="1">
    <citation type="submission" date="2020-04" db="EMBL/GenBank/DDBJ databases">
        <authorList>
            <person name="Zhang T."/>
        </authorList>
    </citation>
    <scope>NUCLEOTIDE SEQUENCE</scope>
    <source>
        <strain evidence="2">HKST-UBA11</strain>
    </source>
</reference>
<dbReference type="Pfam" id="PF07963">
    <property type="entry name" value="N_methyl"/>
    <property type="match status" value="1"/>
</dbReference>
<protein>
    <submittedName>
        <fullName evidence="2">Type II secretion system protein</fullName>
    </submittedName>
</protein>
<evidence type="ECO:0000313" key="2">
    <source>
        <dbReference type="EMBL" id="MCA9385234.1"/>
    </source>
</evidence>
<dbReference type="InterPro" id="IPR012902">
    <property type="entry name" value="N_methyl_site"/>
</dbReference>
<comment type="caution">
    <text evidence="2">The sequence shown here is derived from an EMBL/GenBank/DDBJ whole genome shotgun (WGS) entry which is preliminary data.</text>
</comment>
<keyword evidence="1" id="KW-0812">Transmembrane</keyword>
<proteinExistence type="predicted"/>
<sequence length="154" mass="16595">MRKKDKHGFSLVELLMTMGVIAVLISIAVYGLSILQRNARNAQRTEMVNELKIGVEKYFLANGTYPAAGQITYSSSTEEFSVGSSITLDLNAPYSCPAPDTTKDGTAYCYVKDPNGDLSTYQLGMKNESGIWTSGVGTHNDDCGDSNVVVFGSC</sequence>
<keyword evidence="1" id="KW-0472">Membrane</keyword>
<name>A0A955L775_9BACT</name>
<evidence type="ECO:0000256" key="1">
    <source>
        <dbReference type="SAM" id="Phobius"/>
    </source>
</evidence>
<dbReference type="NCBIfam" id="TIGR02532">
    <property type="entry name" value="IV_pilin_GFxxxE"/>
    <property type="match status" value="1"/>
</dbReference>
<accession>A0A955L775</accession>
<dbReference type="InterPro" id="IPR045584">
    <property type="entry name" value="Pilin-like"/>
</dbReference>
<dbReference type="Gene3D" id="3.30.700.10">
    <property type="entry name" value="Glycoprotein, Type 4 Pilin"/>
    <property type="match status" value="1"/>
</dbReference>
<dbReference type="SUPFAM" id="SSF54523">
    <property type="entry name" value="Pili subunits"/>
    <property type="match status" value="1"/>
</dbReference>
<evidence type="ECO:0000313" key="3">
    <source>
        <dbReference type="Proteomes" id="UP000754563"/>
    </source>
</evidence>
<dbReference type="EMBL" id="JAGQLH010000009">
    <property type="protein sequence ID" value="MCA9385234.1"/>
    <property type="molecule type" value="Genomic_DNA"/>
</dbReference>
<dbReference type="PROSITE" id="PS00409">
    <property type="entry name" value="PROKAR_NTER_METHYL"/>
    <property type="match status" value="1"/>
</dbReference>
<feature type="transmembrane region" description="Helical" evidence="1">
    <location>
        <begin position="12"/>
        <end position="35"/>
    </location>
</feature>
<gene>
    <name evidence="2" type="ORF">KC717_01155</name>
</gene>